<dbReference type="InterPro" id="IPR014729">
    <property type="entry name" value="Rossmann-like_a/b/a_fold"/>
</dbReference>
<dbReference type="HAMAP" id="MF_00049_B">
    <property type="entry name" value="Leu_tRNA_synth_B"/>
    <property type="match status" value="1"/>
</dbReference>
<accession>A0A2M7TSN6</accession>
<dbReference type="PANTHER" id="PTHR43740">
    <property type="entry name" value="LEUCYL-TRNA SYNTHETASE"/>
    <property type="match status" value="1"/>
</dbReference>
<dbReference type="SUPFAM" id="SSF50677">
    <property type="entry name" value="ValRS/IleRS/LeuRS editing domain"/>
    <property type="match status" value="1"/>
</dbReference>
<feature type="domain" description="Aminoacyl-tRNA synthetase class Ia" evidence="10">
    <location>
        <begin position="611"/>
        <end position="665"/>
    </location>
</feature>
<dbReference type="FunFam" id="1.10.730.10:FF:000002">
    <property type="entry name" value="Leucine--tRNA ligase"/>
    <property type="match status" value="1"/>
</dbReference>
<dbReference type="SUPFAM" id="SSF47323">
    <property type="entry name" value="Anticodon-binding domain of a subclass of class I aminoacyl-tRNA synthetases"/>
    <property type="match status" value="1"/>
</dbReference>
<dbReference type="CDD" id="cd00812">
    <property type="entry name" value="LeuRS_core"/>
    <property type="match status" value="1"/>
</dbReference>
<protein>
    <recommendedName>
        <fullName evidence="8">Leucine--tRNA ligase</fullName>
        <ecNumber evidence="8">6.1.1.4</ecNumber>
    </recommendedName>
    <alternativeName>
        <fullName evidence="8">Leucyl-tRNA synthetase</fullName>
        <shortName evidence="8">LeuRS</shortName>
    </alternativeName>
</protein>
<evidence type="ECO:0000259" key="13">
    <source>
        <dbReference type="Pfam" id="PF13603"/>
    </source>
</evidence>
<dbReference type="InterPro" id="IPR015413">
    <property type="entry name" value="Methionyl/Leucyl_tRNA_Synth"/>
</dbReference>
<dbReference type="CDD" id="cd07958">
    <property type="entry name" value="Anticodon_Ia_Leu_BEm"/>
    <property type="match status" value="1"/>
</dbReference>
<evidence type="ECO:0000256" key="6">
    <source>
        <dbReference type="ARBA" id="ARBA00023146"/>
    </source>
</evidence>
<dbReference type="InterPro" id="IPR025709">
    <property type="entry name" value="Leu_tRNA-synth_edit"/>
</dbReference>
<dbReference type="Pfam" id="PF00133">
    <property type="entry name" value="tRNA-synt_1"/>
    <property type="match status" value="1"/>
</dbReference>
<dbReference type="GO" id="GO:0005524">
    <property type="term" value="F:ATP binding"/>
    <property type="evidence" value="ECO:0007669"/>
    <property type="project" value="UniProtKB-UniRule"/>
</dbReference>
<comment type="caution">
    <text evidence="8">Lacks conserved residue(s) required for the propagation of feature annotation.</text>
</comment>
<comment type="subcellular location">
    <subcellularLocation>
        <location evidence="8">Cytoplasm</location>
    </subcellularLocation>
</comment>
<dbReference type="Pfam" id="PF09334">
    <property type="entry name" value="tRNA-synt_1g"/>
    <property type="match status" value="1"/>
</dbReference>
<sequence length="860" mass="98624">MDFKKIENKWQEFWEEHPEISRADDESLKPKKYVLVEFPYPSGSGLHIGHTFSFTGGDIYARFQRMKGYEVLFPMGWDAFGLPTENYAIKMKRKPQEVTKENTDMFRGQMKRLAFSFDWAREVDTTDPAYYRWTQWIFIQLFKKGLAYKKEMPINWCPSCKIGLANEEVVGRKCERCGAEVSRRNISQWVVKITDYADRLIDGLKETKFIEKVKQAQINWIDRKEWIDISYDVEGVKDKVVVATTRPDTNFGATFVVLAPEHEIATKIINQKIETGENLEKIKEYVIKARNKSELDRQKEVVGRDKTGVFTGLYAINQLTHKKMPIWITDFVLSTVGTGAVVGVPGHDIRDFEFAKQFGLEIVRVVVGSDGRDGPITNKEDVQEEEGLMVNSGFLDGMDIHEATKKIMDYLEEKGWGKRSTRYHLRDWIFSRQHYWGEPIPMIFCENCAKNDRGWFNQNPLSAKADISLEKGDLKAPFYQGGVSEGQGGLNLGWYPVPENELPVVLPEVEAYEPTDDGQSPLSKIDSFVNCKCPVCGKDAKRETDTMPNWAGSDWYFLRYLDPHNDKSIALGELIKKWMPVDVYIGGDEHNTLHLLYSRFIYKFLADIGAVSNDIPEPYVVRMSHGVILGFDNQRMSKSKGNVVVPEIVADKYGVDVMRMYLMFMGPFDGTMAWNENTLIGVKRFLDKVEKFTFDQIKNKFVNQYDNGLIINQLIEGVGKDFENFGFNTAIAKLMEAFNKLKTVNREEMKILIKLLAPLAPYVAEELWNEIGGKKDESFSVHKSLWPKTDKNLLITKSVKIPVAINGKTRVVIEVDRMEVGNREKVLGQVYNNEKIKGYINGRKVIKEIMVSGKMVNLVI</sequence>
<dbReference type="InterPro" id="IPR013155">
    <property type="entry name" value="M/V/L/I-tRNA-synth_anticd-bd"/>
</dbReference>
<keyword evidence="5 8" id="KW-0648">Protein biosynthesis</keyword>
<feature type="domain" description="Methionyl/Valyl/Leucyl/Isoleucyl-tRNA synthetase anticodon-binding" evidence="11">
    <location>
        <begin position="711"/>
        <end position="816"/>
    </location>
</feature>
<dbReference type="GO" id="GO:0006429">
    <property type="term" value="P:leucyl-tRNA aminoacylation"/>
    <property type="evidence" value="ECO:0007669"/>
    <property type="project" value="UniProtKB-UniRule"/>
</dbReference>
<evidence type="ECO:0000256" key="9">
    <source>
        <dbReference type="RuleBase" id="RU363039"/>
    </source>
</evidence>
<dbReference type="PRINTS" id="PR00985">
    <property type="entry name" value="TRNASYNTHLEU"/>
</dbReference>
<comment type="caution">
    <text evidence="14">The sequence shown here is derived from an EMBL/GenBank/DDBJ whole genome shotgun (WGS) entry which is preliminary data.</text>
</comment>
<dbReference type="Gene3D" id="1.10.730.10">
    <property type="entry name" value="Isoleucyl-tRNA Synthetase, Domain 1"/>
    <property type="match status" value="1"/>
</dbReference>
<reference evidence="15" key="1">
    <citation type="submission" date="2017-09" db="EMBL/GenBank/DDBJ databases">
        <title>Depth-based differentiation of microbial function through sediment-hosted aquifers and enrichment of novel symbionts in the deep terrestrial subsurface.</title>
        <authorList>
            <person name="Probst A.J."/>
            <person name="Ladd B."/>
            <person name="Jarett J.K."/>
            <person name="Geller-Mcgrath D.E."/>
            <person name="Sieber C.M.K."/>
            <person name="Emerson J.B."/>
            <person name="Anantharaman K."/>
            <person name="Thomas B.C."/>
            <person name="Malmstrom R."/>
            <person name="Stieglmeier M."/>
            <person name="Klingl A."/>
            <person name="Woyke T."/>
            <person name="Ryan C.M."/>
            <person name="Banfield J.F."/>
        </authorList>
    </citation>
    <scope>NUCLEOTIDE SEQUENCE [LARGE SCALE GENOMIC DNA]</scope>
</reference>
<feature type="domain" description="Methionyl/Leucyl tRNA synthetase" evidence="12">
    <location>
        <begin position="34"/>
        <end position="183"/>
    </location>
</feature>
<comment type="catalytic activity">
    <reaction evidence="7 8">
        <text>tRNA(Leu) + L-leucine + ATP = L-leucyl-tRNA(Leu) + AMP + diphosphate</text>
        <dbReference type="Rhea" id="RHEA:11688"/>
        <dbReference type="Rhea" id="RHEA-COMP:9613"/>
        <dbReference type="Rhea" id="RHEA-COMP:9622"/>
        <dbReference type="ChEBI" id="CHEBI:30616"/>
        <dbReference type="ChEBI" id="CHEBI:33019"/>
        <dbReference type="ChEBI" id="CHEBI:57427"/>
        <dbReference type="ChEBI" id="CHEBI:78442"/>
        <dbReference type="ChEBI" id="CHEBI:78494"/>
        <dbReference type="ChEBI" id="CHEBI:456215"/>
        <dbReference type="EC" id="6.1.1.4"/>
    </reaction>
</comment>
<organism evidence="14 15">
    <name type="scientific">Candidatus Shapirobacteria bacterium CG_4_10_14_0_2_um_filter_40_12</name>
    <dbReference type="NCBI Taxonomy" id="1974871"/>
    <lineage>
        <taxon>Bacteria</taxon>
        <taxon>Candidatus Shapironibacteriota</taxon>
    </lineage>
</organism>
<feature type="short sequence motif" description="'KMSKS' region" evidence="8">
    <location>
        <begin position="635"/>
        <end position="639"/>
    </location>
</feature>
<dbReference type="GO" id="GO:0002161">
    <property type="term" value="F:aminoacyl-tRNA deacylase activity"/>
    <property type="evidence" value="ECO:0007669"/>
    <property type="project" value="InterPro"/>
</dbReference>
<feature type="binding site" evidence="8">
    <location>
        <position position="638"/>
    </location>
    <ligand>
        <name>ATP</name>
        <dbReference type="ChEBI" id="CHEBI:30616"/>
    </ligand>
</feature>
<evidence type="ECO:0000259" key="10">
    <source>
        <dbReference type="Pfam" id="PF00133"/>
    </source>
</evidence>
<evidence type="ECO:0000256" key="1">
    <source>
        <dbReference type="ARBA" id="ARBA00005594"/>
    </source>
</evidence>
<evidence type="ECO:0000256" key="8">
    <source>
        <dbReference type="HAMAP-Rule" id="MF_00049"/>
    </source>
</evidence>
<evidence type="ECO:0000313" key="14">
    <source>
        <dbReference type="EMBL" id="PIZ58816.1"/>
    </source>
</evidence>
<dbReference type="Pfam" id="PF08264">
    <property type="entry name" value="Anticodon_1"/>
    <property type="match status" value="1"/>
</dbReference>
<dbReference type="FunFam" id="3.40.50.620:FF:000060">
    <property type="entry name" value="Leucine--tRNA ligase"/>
    <property type="match status" value="1"/>
</dbReference>
<evidence type="ECO:0000256" key="2">
    <source>
        <dbReference type="ARBA" id="ARBA00022598"/>
    </source>
</evidence>
<feature type="domain" description="Leucyl-tRNA synthetase editing" evidence="13">
    <location>
        <begin position="219"/>
        <end position="412"/>
    </location>
</feature>
<comment type="similarity">
    <text evidence="1 8 9">Belongs to the class-I aminoacyl-tRNA synthetase family.</text>
</comment>
<dbReference type="InterPro" id="IPR002302">
    <property type="entry name" value="Leu-tRNA-ligase"/>
</dbReference>
<dbReference type="EC" id="6.1.1.4" evidence="8"/>
<gene>
    <name evidence="8" type="primary">leuS</name>
    <name evidence="14" type="ORF">COY20_02845</name>
</gene>
<dbReference type="GO" id="GO:0004823">
    <property type="term" value="F:leucine-tRNA ligase activity"/>
    <property type="evidence" value="ECO:0007669"/>
    <property type="project" value="UniProtKB-UniRule"/>
</dbReference>
<dbReference type="Gene3D" id="3.10.20.590">
    <property type="match status" value="1"/>
</dbReference>
<evidence type="ECO:0000256" key="7">
    <source>
        <dbReference type="ARBA" id="ARBA00047469"/>
    </source>
</evidence>
<keyword evidence="6 8" id="KW-0030">Aminoacyl-tRNA synthetase</keyword>
<dbReference type="NCBIfam" id="TIGR00396">
    <property type="entry name" value="leuS_bact"/>
    <property type="match status" value="1"/>
</dbReference>
<dbReference type="EMBL" id="PFNX01000055">
    <property type="protein sequence ID" value="PIZ58816.1"/>
    <property type="molecule type" value="Genomic_DNA"/>
</dbReference>
<dbReference type="Gene3D" id="3.40.50.620">
    <property type="entry name" value="HUPs"/>
    <property type="match status" value="2"/>
</dbReference>
<keyword evidence="2 8" id="KW-0436">Ligase</keyword>
<evidence type="ECO:0000259" key="11">
    <source>
        <dbReference type="Pfam" id="PF08264"/>
    </source>
</evidence>
<dbReference type="Gene3D" id="3.90.740.10">
    <property type="entry name" value="Valyl/Leucyl/Isoleucyl-tRNA synthetase, editing domain"/>
    <property type="match status" value="1"/>
</dbReference>
<keyword evidence="3 8" id="KW-0547">Nucleotide-binding</keyword>
<dbReference type="SUPFAM" id="SSF52374">
    <property type="entry name" value="Nucleotidylyl transferase"/>
    <property type="match status" value="1"/>
</dbReference>
<dbReference type="Proteomes" id="UP000229336">
    <property type="component" value="Unassembled WGS sequence"/>
</dbReference>
<dbReference type="GO" id="GO:0005829">
    <property type="term" value="C:cytosol"/>
    <property type="evidence" value="ECO:0007669"/>
    <property type="project" value="TreeGrafter"/>
</dbReference>
<evidence type="ECO:0000256" key="4">
    <source>
        <dbReference type="ARBA" id="ARBA00022840"/>
    </source>
</evidence>
<evidence type="ECO:0000256" key="5">
    <source>
        <dbReference type="ARBA" id="ARBA00022917"/>
    </source>
</evidence>
<dbReference type="AlphaFoldDB" id="A0A2M7TSN6"/>
<evidence type="ECO:0000256" key="3">
    <source>
        <dbReference type="ARBA" id="ARBA00022741"/>
    </source>
</evidence>
<proteinExistence type="inferred from homology"/>
<dbReference type="PANTHER" id="PTHR43740:SF2">
    <property type="entry name" value="LEUCINE--TRNA LIGASE, MITOCHONDRIAL"/>
    <property type="match status" value="1"/>
</dbReference>
<keyword evidence="8" id="KW-0963">Cytoplasm</keyword>
<evidence type="ECO:0000259" key="12">
    <source>
        <dbReference type="Pfam" id="PF09334"/>
    </source>
</evidence>
<dbReference type="InterPro" id="IPR009008">
    <property type="entry name" value="Val/Leu/Ile-tRNA-synth_edit"/>
</dbReference>
<name>A0A2M7TSN6_9BACT</name>
<keyword evidence="4 8" id="KW-0067">ATP-binding</keyword>
<dbReference type="Pfam" id="PF13603">
    <property type="entry name" value="tRNA-synt_1_2"/>
    <property type="match status" value="1"/>
</dbReference>
<dbReference type="InterPro" id="IPR009080">
    <property type="entry name" value="tRNAsynth_Ia_anticodon-bd"/>
</dbReference>
<dbReference type="InterPro" id="IPR002300">
    <property type="entry name" value="aa-tRNA-synth_Ia"/>
</dbReference>
<evidence type="ECO:0000313" key="15">
    <source>
        <dbReference type="Proteomes" id="UP000229336"/>
    </source>
</evidence>